<name>A0A9D2NSW3_9FIRM</name>
<reference evidence="2" key="1">
    <citation type="journal article" date="2021" name="PeerJ">
        <title>Extensive microbial diversity within the chicken gut microbiome revealed by metagenomics and culture.</title>
        <authorList>
            <person name="Gilroy R."/>
            <person name="Ravi A."/>
            <person name="Getino M."/>
            <person name="Pursley I."/>
            <person name="Horton D.L."/>
            <person name="Alikhan N.F."/>
            <person name="Baker D."/>
            <person name="Gharbi K."/>
            <person name="Hall N."/>
            <person name="Watson M."/>
            <person name="Adriaenssens E.M."/>
            <person name="Foster-Nyarko E."/>
            <person name="Jarju S."/>
            <person name="Secka A."/>
            <person name="Antonio M."/>
            <person name="Oren A."/>
            <person name="Chaudhuri R.R."/>
            <person name="La Ragione R."/>
            <person name="Hildebrand F."/>
            <person name="Pallen M.J."/>
        </authorList>
    </citation>
    <scope>NUCLEOTIDE SEQUENCE</scope>
    <source>
        <strain evidence="2">CHK187-11901</strain>
    </source>
</reference>
<dbReference type="Proteomes" id="UP000823896">
    <property type="component" value="Unassembled WGS sequence"/>
</dbReference>
<dbReference type="SUPFAM" id="SSF52949">
    <property type="entry name" value="Macro domain-like"/>
    <property type="match status" value="1"/>
</dbReference>
<evidence type="ECO:0000259" key="1">
    <source>
        <dbReference type="PROSITE" id="PS51154"/>
    </source>
</evidence>
<dbReference type="InterPro" id="IPR002589">
    <property type="entry name" value="Macro_dom"/>
</dbReference>
<feature type="domain" description="Macro" evidence="1">
    <location>
        <begin position="1"/>
        <end position="145"/>
    </location>
</feature>
<dbReference type="PROSITE" id="PS51154">
    <property type="entry name" value="MACRO"/>
    <property type="match status" value="1"/>
</dbReference>
<evidence type="ECO:0000313" key="3">
    <source>
        <dbReference type="Proteomes" id="UP000823896"/>
    </source>
</evidence>
<dbReference type="AlphaFoldDB" id="A0A9D2NSW3"/>
<accession>A0A9D2NSW3</accession>
<dbReference type="Gene3D" id="3.40.220.10">
    <property type="entry name" value="Leucine Aminopeptidase, subunit E, domain 1"/>
    <property type="match status" value="1"/>
</dbReference>
<comment type="caution">
    <text evidence="2">The sequence shown here is derived from an EMBL/GenBank/DDBJ whole genome shotgun (WGS) entry which is preliminary data.</text>
</comment>
<dbReference type="EMBL" id="DWWM01000028">
    <property type="protein sequence ID" value="HJC36414.1"/>
    <property type="molecule type" value="Genomic_DNA"/>
</dbReference>
<dbReference type="SMART" id="SM00506">
    <property type="entry name" value="A1pp"/>
    <property type="match status" value="1"/>
</dbReference>
<evidence type="ECO:0000313" key="2">
    <source>
        <dbReference type="EMBL" id="HJC36414.1"/>
    </source>
</evidence>
<sequence length="301" mass="34265">MPFLMVRGDIAKMRTDAVVIPAAGAGQPHKIRLALCRAIMRKSFGSSAPSIIYVIVPAWTDDRNKREQLLEKAYRSALRLAVKNDLRSIAFPLLSSGNTRFAQEEAFRIARSVITAVVRREELSVYLVLQDHDPFIISHELSTALTSYIAVHEPKQRQMSSAVSRLSEFVLEADEASLDESLEDLLSCRQETFSQKLLSLIDQKDYRDAEVYHRANLDRRHFAKIRSNPAYAPKKNTVLALCIALRLDLQESEDLLRRAGYAFSPCSHADLIVRYFIEHGRYDIFDINEALFYHDLPLLGQ</sequence>
<organism evidence="2 3">
    <name type="scientific">Candidatus Merdibacter merdavium</name>
    <dbReference type="NCBI Taxonomy" id="2838692"/>
    <lineage>
        <taxon>Bacteria</taxon>
        <taxon>Bacillati</taxon>
        <taxon>Bacillota</taxon>
        <taxon>Erysipelotrichia</taxon>
        <taxon>Erysipelotrichales</taxon>
        <taxon>Erysipelotrichaceae</taxon>
        <taxon>Merdibacter</taxon>
    </lineage>
</organism>
<proteinExistence type="predicted"/>
<dbReference type="PANTHER" id="PTHR11106">
    <property type="entry name" value="GANGLIOSIDE INDUCED DIFFERENTIATION ASSOCIATED PROTEIN 2-RELATED"/>
    <property type="match status" value="1"/>
</dbReference>
<protein>
    <submittedName>
        <fullName evidence="2">Macro domain-containing protein</fullName>
    </submittedName>
</protein>
<dbReference type="Pfam" id="PF01661">
    <property type="entry name" value="Macro"/>
    <property type="match status" value="1"/>
</dbReference>
<dbReference type="PANTHER" id="PTHR11106:SF27">
    <property type="entry name" value="MACRO DOMAIN-CONTAINING PROTEIN"/>
    <property type="match status" value="1"/>
</dbReference>
<reference evidence="2" key="2">
    <citation type="submission" date="2021-04" db="EMBL/GenBank/DDBJ databases">
        <authorList>
            <person name="Gilroy R."/>
        </authorList>
    </citation>
    <scope>NUCLEOTIDE SEQUENCE</scope>
    <source>
        <strain evidence="2">CHK187-11901</strain>
    </source>
</reference>
<gene>
    <name evidence="2" type="ORF">H9702_04705</name>
</gene>
<dbReference type="InterPro" id="IPR043472">
    <property type="entry name" value="Macro_dom-like"/>
</dbReference>